<dbReference type="InterPro" id="IPR036737">
    <property type="entry name" value="OmpA-like_sf"/>
</dbReference>
<dbReference type="RefSeq" id="WP_190889112.1">
    <property type="nucleotide sequence ID" value="NZ_JACWZY010000020.1"/>
</dbReference>
<evidence type="ECO:0000313" key="8">
    <source>
        <dbReference type="Proteomes" id="UP000598820"/>
    </source>
</evidence>
<dbReference type="PANTHER" id="PTHR30329:SF21">
    <property type="entry name" value="LIPOPROTEIN YIAD-RELATED"/>
    <property type="match status" value="1"/>
</dbReference>
<evidence type="ECO:0000256" key="5">
    <source>
        <dbReference type="SAM" id="SignalP"/>
    </source>
</evidence>
<dbReference type="PRINTS" id="PR01021">
    <property type="entry name" value="OMPADOMAIN"/>
</dbReference>
<gene>
    <name evidence="7" type="ORF">IC229_21660</name>
</gene>
<accession>A0A926XYS8</accession>
<feature type="chain" id="PRO_5036898069" evidence="5">
    <location>
        <begin position="18"/>
        <end position="337"/>
    </location>
</feature>
<dbReference type="Gene3D" id="3.30.1330.60">
    <property type="entry name" value="OmpA-like domain"/>
    <property type="match status" value="1"/>
</dbReference>
<dbReference type="InterPro" id="IPR006665">
    <property type="entry name" value="OmpA-like"/>
</dbReference>
<comment type="caution">
    <text evidence="7">The sequence shown here is derived from an EMBL/GenBank/DDBJ whole genome shotgun (WGS) entry which is preliminary data.</text>
</comment>
<evidence type="ECO:0000256" key="3">
    <source>
        <dbReference type="ARBA" id="ARBA00023237"/>
    </source>
</evidence>
<evidence type="ECO:0000256" key="2">
    <source>
        <dbReference type="ARBA" id="ARBA00023136"/>
    </source>
</evidence>
<feature type="signal peptide" evidence="5">
    <location>
        <begin position="1"/>
        <end position="17"/>
    </location>
</feature>
<name>A0A926XYS8_9BACT</name>
<protein>
    <submittedName>
        <fullName evidence="7">OmpA family protein</fullName>
    </submittedName>
</protein>
<dbReference type="Pfam" id="PF00691">
    <property type="entry name" value="OmpA"/>
    <property type="match status" value="1"/>
</dbReference>
<evidence type="ECO:0000256" key="1">
    <source>
        <dbReference type="ARBA" id="ARBA00004442"/>
    </source>
</evidence>
<sequence length="337" mass="37416">MKNFLAGIFLLPLPCLAQDIKAYQNYDFVAGDKIIFADDLADSPPGEFDPHWKLIEGQAVVNKVSDEKAFFITKYYTKLAPRVKTPAYLPKNFTLEFDSYLDAAYDSNEGIYIQFLNDTEPVVNIRSNRDYSVFDGPDTKLNGEYPKAIAAENYFNKWHHYAIAVKDNQVKIYCDQYRVLVVPEVIFKATSLLVGGDASDGKNMMFRNFKLAAGGDMNLIGKAFTDGKYISHGILFDVNKATLKPESMGEINAIVNVLTANPNLKVDVSGHTDADGDDASNLKLSEARANTVKSQLVSMGIEATRLTAKGYGETKPIADNATFEGKAQNRRVEFVKQ</sequence>
<dbReference type="SUPFAM" id="SSF49899">
    <property type="entry name" value="Concanavalin A-like lectins/glucanases"/>
    <property type="match status" value="1"/>
</dbReference>
<dbReference type="Gene3D" id="2.60.120.200">
    <property type="match status" value="1"/>
</dbReference>
<keyword evidence="2 4" id="KW-0472">Membrane</keyword>
<dbReference type="GO" id="GO:0009279">
    <property type="term" value="C:cell outer membrane"/>
    <property type="evidence" value="ECO:0007669"/>
    <property type="project" value="UniProtKB-SubCell"/>
</dbReference>
<proteinExistence type="predicted"/>
<reference evidence="7" key="1">
    <citation type="submission" date="2020-09" db="EMBL/GenBank/DDBJ databases">
        <authorList>
            <person name="Kim M.K."/>
        </authorList>
    </citation>
    <scope>NUCLEOTIDE SEQUENCE</scope>
    <source>
        <strain evidence="7">BT702</strain>
    </source>
</reference>
<dbReference type="PANTHER" id="PTHR30329">
    <property type="entry name" value="STATOR ELEMENT OF FLAGELLAR MOTOR COMPLEX"/>
    <property type="match status" value="1"/>
</dbReference>
<dbReference type="SUPFAM" id="SSF103088">
    <property type="entry name" value="OmpA-like"/>
    <property type="match status" value="1"/>
</dbReference>
<keyword evidence="3" id="KW-0998">Cell outer membrane</keyword>
<keyword evidence="5" id="KW-0732">Signal</keyword>
<dbReference type="EMBL" id="JACWZY010000020">
    <property type="protein sequence ID" value="MBD2703267.1"/>
    <property type="molecule type" value="Genomic_DNA"/>
</dbReference>
<dbReference type="InterPro" id="IPR050330">
    <property type="entry name" value="Bact_OuterMem_StrucFunc"/>
</dbReference>
<organism evidence="7 8">
    <name type="scientific">Spirosoma profusum</name>
    <dbReference type="NCBI Taxonomy" id="2771354"/>
    <lineage>
        <taxon>Bacteria</taxon>
        <taxon>Pseudomonadati</taxon>
        <taxon>Bacteroidota</taxon>
        <taxon>Cytophagia</taxon>
        <taxon>Cytophagales</taxon>
        <taxon>Cytophagaceae</taxon>
        <taxon>Spirosoma</taxon>
    </lineage>
</organism>
<dbReference type="Proteomes" id="UP000598820">
    <property type="component" value="Unassembled WGS sequence"/>
</dbReference>
<dbReference type="PROSITE" id="PS51123">
    <property type="entry name" value="OMPA_2"/>
    <property type="match status" value="1"/>
</dbReference>
<dbReference type="AlphaFoldDB" id="A0A926XYS8"/>
<feature type="domain" description="OmpA-like" evidence="6">
    <location>
        <begin position="222"/>
        <end position="337"/>
    </location>
</feature>
<dbReference type="InterPro" id="IPR006664">
    <property type="entry name" value="OMP_bac"/>
</dbReference>
<dbReference type="CDD" id="cd07185">
    <property type="entry name" value="OmpA_C-like"/>
    <property type="match status" value="1"/>
</dbReference>
<evidence type="ECO:0000259" key="6">
    <source>
        <dbReference type="PROSITE" id="PS51123"/>
    </source>
</evidence>
<dbReference type="GO" id="GO:0004553">
    <property type="term" value="F:hydrolase activity, hydrolyzing O-glycosyl compounds"/>
    <property type="evidence" value="ECO:0007669"/>
    <property type="project" value="UniProtKB-ARBA"/>
</dbReference>
<evidence type="ECO:0000256" key="4">
    <source>
        <dbReference type="PROSITE-ProRule" id="PRU00473"/>
    </source>
</evidence>
<keyword evidence="8" id="KW-1185">Reference proteome</keyword>
<dbReference type="InterPro" id="IPR013320">
    <property type="entry name" value="ConA-like_dom_sf"/>
</dbReference>
<comment type="subcellular location">
    <subcellularLocation>
        <location evidence="1">Cell outer membrane</location>
    </subcellularLocation>
</comment>
<evidence type="ECO:0000313" key="7">
    <source>
        <dbReference type="EMBL" id="MBD2703267.1"/>
    </source>
</evidence>
<dbReference type="GO" id="GO:0005975">
    <property type="term" value="P:carbohydrate metabolic process"/>
    <property type="evidence" value="ECO:0007669"/>
    <property type="project" value="UniProtKB-ARBA"/>
</dbReference>